<dbReference type="AlphaFoldDB" id="A0A8J4UAZ8"/>
<organism evidence="2 3">
    <name type="scientific">Clarias magur</name>
    <name type="common">Asian catfish</name>
    <name type="synonym">Macropteronotus magur</name>
    <dbReference type="NCBI Taxonomy" id="1594786"/>
    <lineage>
        <taxon>Eukaryota</taxon>
        <taxon>Metazoa</taxon>
        <taxon>Chordata</taxon>
        <taxon>Craniata</taxon>
        <taxon>Vertebrata</taxon>
        <taxon>Euteleostomi</taxon>
        <taxon>Actinopterygii</taxon>
        <taxon>Neopterygii</taxon>
        <taxon>Teleostei</taxon>
        <taxon>Ostariophysi</taxon>
        <taxon>Siluriformes</taxon>
        <taxon>Clariidae</taxon>
        <taxon>Clarias</taxon>
    </lineage>
</organism>
<feature type="region of interest" description="Disordered" evidence="1">
    <location>
        <begin position="40"/>
        <end position="70"/>
    </location>
</feature>
<dbReference type="EMBL" id="QNUK01000378">
    <property type="protein sequence ID" value="KAF5894357.1"/>
    <property type="molecule type" value="Genomic_DNA"/>
</dbReference>
<evidence type="ECO:0000256" key="1">
    <source>
        <dbReference type="SAM" id="MobiDB-lite"/>
    </source>
</evidence>
<feature type="compositionally biased region" description="Polar residues" evidence="1">
    <location>
        <begin position="44"/>
        <end position="53"/>
    </location>
</feature>
<protein>
    <submittedName>
        <fullName evidence="2">PHD finger protein</fullName>
    </submittedName>
</protein>
<accession>A0A8J4UAZ8</accession>
<evidence type="ECO:0000313" key="2">
    <source>
        <dbReference type="EMBL" id="KAF5894357.1"/>
    </source>
</evidence>
<keyword evidence="3" id="KW-1185">Reference proteome</keyword>
<comment type="caution">
    <text evidence="2">The sequence shown here is derived from an EMBL/GenBank/DDBJ whole genome shotgun (WGS) entry which is preliminary data.</text>
</comment>
<feature type="region of interest" description="Disordered" evidence="1">
    <location>
        <begin position="1"/>
        <end position="20"/>
    </location>
</feature>
<sequence>MLLLLQRPGLQGEQPPRMPLSQHAAFPACTAPSQHLRCPEGNNFKGTPGSTNQRPDHNRRAWTIVTHVPA</sequence>
<gene>
    <name evidence="2" type="ORF">DAT39_015929</name>
</gene>
<proteinExistence type="predicted"/>
<name>A0A8J4UAZ8_CLAMG</name>
<dbReference type="Proteomes" id="UP000727407">
    <property type="component" value="Unassembled WGS sequence"/>
</dbReference>
<evidence type="ECO:0000313" key="3">
    <source>
        <dbReference type="Proteomes" id="UP000727407"/>
    </source>
</evidence>
<reference evidence="2" key="1">
    <citation type="submission" date="2020-07" db="EMBL/GenBank/DDBJ databases">
        <title>Clarias magur genome sequencing, assembly and annotation.</title>
        <authorList>
            <person name="Kushwaha B."/>
            <person name="Kumar R."/>
            <person name="Das P."/>
            <person name="Joshi C.G."/>
            <person name="Kumar D."/>
            <person name="Nagpure N.S."/>
            <person name="Pandey M."/>
            <person name="Agarwal S."/>
            <person name="Srivastava S."/>
            <person name="Singh M."/>
            <person name="Sahoo L."/>
            <person name="Jayasankar P."/>
            <person name="Meher P.K."/>
            <person name="Koringa P.G."/>
            <person name="Iquebal M.A."/>
            <person name="Das S.P."/>
            <person name="Bit A."/>
            <person name="Patnaik S."/>
            <person name="Patel N."/>
            <person name="Shah T.M."/>
            <person name="Hinsu A."/>
            <person name="Jena J.K."/>
        </authorList>
    </citation>
    <scope>NUCLEOTIDE SEQUENCE</scope>
    <source>
        <strain evidence="2">CIFAMagur01</strain>
        <tissue evidence="2">Testis</tissue>
    </source>
</reference>